<keyword evidence="10 11" id="KW-0119">Carbohydrate metabolism</keyword>
<evidence type="ECO:0000256" key="5">
    <source>
        <dbReference type="ARBA" id="ARBA00001954"/>
    </source>
</evidence>
<feature type="binding site" evidence="10 13">
    <location>
        <position position="176"/>
    </location>
    <ligand>
        <name>a divalent metal cation</name>
        <dbReference type="ChEBI" id="CHEBI:60240"/>
    </ligand>
</feature>
<feature type="binding site" evidence="10 13">
    <location>
        <position position="66"/>
    </location>
    <ligand>
        <name>a divalent metal cation</name>
        <dbReference type="ChEBI" id="CHEBI:60240"/>
    </ligand>
</feature>
<dbReference type="PANTHER" id="PTHR11749">
    <property type="entry name" value="RIBULOSE-5-PHOSPHATE-3-EPIMERASE"/>
    <property type="match status" value="1"/>
</dbReference>
<comment type="caution">
    <text evidence="15">The sequence shown here is derived from an EMBL/GenBank/DDBJ whole genome shotgun (WGS) entry which is preliminary data.</text>
</comment>
<evidence type="ECO:0000256" key="7">
    <source>
        <dbReference type="ARBA" id="ARBA00013188"/>
    </source>
</evidence>
<dbReference type="CDD" id="cd00429">
    <property type="entry name" value="RPE"/>
    <property type="match status" value="1"/>
</dbReference>
<dbReference type="InterPro" id="IPR013785">
    <property type="entry name" value="Aldolase_TIM"/>
</dbReference>
<feature type="binding site" evidence="10 13">
    <location>
        <position position="33"/>
    </location>
    <ligand>
        <name>a divalent metal cation</name>
        <dbReference type="ChEBI" id="CHEBI:60240"/>
    </ligand>
</feature>
<comment type="cofactor">
    <cofactor evidence="2">
        <name>Mn(2+)</name>
        <dbReference type="ChEBI" id="CHEBI:29035"/>
    </cofactor>
</comment>
<evidence type="ECO:0000256" key="11">
    <source>
        <dbReference type="PIRNR" id="PIRNR001461"/>
    </source>
</evidence>
<dbReference type="GO" id="GO:0019323">
    <property type="term" value="P:pentose catabolic process"/>
    <property type="evidence" value="ECO:0007669"/>
    <property type="project" value="UniProtKB-UniRule"/>
</dbReference>
<dbReference type="Pfam" id="PF00834">
    <property type="entry name" value="Ribul_P_3_epim"/>
    <property type="match status" value="1"/>
</dbReference>
<protein>
    <recommendedName>
        <fullName evidence="7 10">Ribulose-phosphate 3-epimerase</fullName>
        <ecNumber evidence="7 10">5.1.3.1</ecNumber>
    </recommendedName>
</protein>
<dbReference type="PIRSF" id="PIRSF001461">
    <property type="entry name" value="RPE"/>
    <property type="match status" value="1"/>
</dbReference>
<feature type="binding site" evidence="10 13">
    <location>
        <position position="35"/>
    </location>
    <ligand>
        <name>a divalent metal cation</name>
        <dbReference type="ChEBI" id="CHEBI:60240"/>
    </ligand>
</feature>
<dbReference type="SUPFAM" id="SSF51366">
    <property type="entry name" value="Ribulose-phoshate binding barrel"/>
    <property type="match status" value="1"/>
</dbReference>
<dbReference type="PROSITE" id="PS01086">
    <property type="entry name" value="RIBUL_P_3_EPIMER_2"/>
    <property type="match status" value="1"/>
</dbReference>
<keyword evidence="8 10" id="KW-0479">Metal-binding</keyword>
<evidence type="ECO:0000256" key="2">
    <source>
        <dbReference type="ARBA" id="ARBA00001936"/>
    </source>
</evidence>
<keyword evidence="9 10" id="KW-0413">Isomerase</keyword>
<dbReference type="InterPro" id="IPR000056">
    <property type="entry name" value="Ribul_P_3_epim-like"/>
</dbReference>
<dbReference type="EC" id="5.1.3.1" evidence="7 10"/>
<feature type="binding site" evidence="10 14">
    <location>
        <begin position="142"/>
        <end position="145"/>
    </location>
    <ligand>
        <name>substrate</name>
    </ligand>
</feature>
<name>A0AAJ0LG01_LATCU</name>
<feature type="binding site" evidence="10 14">
    <location>
        <position position="8"/>
    </location>
    <ligand>
        <name>substrate</name>
    </ligand>
</feature>
<gene>
    <name evidence="10" type="primary">rpe</name>
    <name evidence="15" type="ORF">FC08_GL000591</name>
</gene>
<feature type="binding site" evidence="14">
    <location>
        <position position="178"/>
    </location>
    <ligand>
        <name>substrate</name>
    </ligand>
</feature>
<dbReference type="InterPro" id="IPR026019">
    <property type="entry name" value="Ribul_P_3_epim"/>
</dbReference>
<comment type="cofactor">
    <cofactor evidence="5">
        <name>Fe(2+)</name>
        <dbReference type="ChEBI" id="CHEBI:29033"/>
    </cofactor>
</comment>
<sequence length="221" mass="23627">MMKQIAPSILSADFMNLQRDVQNLEKAGADLLHVDIMDGMFVPNMSFGPQVVTGLRPLTTLGLDVHLMVEQPERYIEQFAAAGSDLIMIHAEATQHLYRGLQMIKDAGVKAGVVINPGTPVSAIEPVLSLVDQVLVMTVNPGFGGQKFIPAMLDKVTELATYRDQHADADYTIEVDGGVNDQTIGACAKAGADVFVAGSYTFAGDLATRIATLKQAAHDAD</sequence>
<comment type="function">
    <text evidence="10">Catalyzes the reversible epimerization of D-ribulose 5-phosphate to D-xylulose 5-phosphate.</text>
</comment>
<organism evidence="15 16">
    <name type="scientific">Latilactobacillus curvatus JCM 1096 = DSM 20019</name>
    <dbReference type="NCBI Taxonomy" id="1293592"/>
    <lineage>
        <taxon>Bacteria</taxon>
        <taxon>Bacillati</taxon>
        <taxon>Bacillota</taxon>
        <taxon>Bacilli</taxon>
        <taxon>Lactobacillales</taxon>
        <taxon>Lactobacillaceae</taxon>
        <taxon>Latilactobacillus</taxon>
    </lineage>
</organism>
<dbReference type="EMBL" id="AZDL01000002">
    <property type="protein sequence ID" value="KRK93456.1"/>
    <property type="molecule type" value="Genomic_DNA"/>
</dbReference>
<feature type="binding site" evidence="10 14">
    <location>
        <position position="66"/>
    </location>
    <ligand>
        <name>substrate</name>
    </ligand>
</feature>
<comment type="cofactor">
    <cofactor evidence="10 13">
        <name>a divalent metal cation</name>
        <dbReference type="ChEBI" id="CHEBI:60240"/>
    </cofactor>
    <text evidence="10 13">Binds 1 divalent metal cation per subunit.</text>
</comment>
<evidence type="ECO:0000256" key="12">
    <source>
        <dbReference type="PIRSR" id="PIRSR001461-1"/>
    </source>
</evidence>
<dbReference type="FunFam" id="3.20.20.70:FF:000004">
    <property type="entry name" value="Ribulose-phosphate 3-epimerase"/>
    <property type="match status" value="1"/>
</dbReference>
<keyword evidence="13" id="KW-0170">Cobalt</keyword>
<keyword evidence="13" id="KW-0862">Zinc</keyword>
<feature type="binding site" evidence="10 14">
    <location>
        <begin position="198"/>
        <end position="199"/>
    </location>
    <ligand>
        <name>substrate</name>
    </ligand>
</feature>
<dbReference type="HAMAP" id="MF_02227">
    <property type="entry name" value="RPE"/>
    <property type="match status" value="1"/>
</dbReference>
<evidence type="ECO:0000256" key="1">
    <source>
        <dbReference type="ARBA" id="ARBA00001782"/>
    </source>
</evidence>
<evidence type="ECO:0000256" key="3">
    <source>
        <dbReference type="ARBA" id="ARBA00001941"/>
    </source>
</evidence>
<dbReference type="PROSITE" id="PS01085">
    <property type="entry name" value="RIBUL_P_3_EPIMER_1"/>
    <property type="match status" value="1"/>
</dbReference>
<feature type="active site" description="Proton acceptor" evidence="10 12">
    <location>
        <position position="35"/>
    </location>
</feature>
<comment type="similarity">
    <text evidence="6 10 11">Belongs to the ribulose-phosphate 3-epimerase family.</text>
</comment>
<reference evidence="15 16" key="1">
    <citation type="journal article" date="2015" name="Genome Announc.">
        <title>Expanding the biotechnology potential of lactobacilli through comparative genomics of 213 strains and associated genera.</title>
        <authorList>
            <person name="Sun Z."/>
            <person name="Harris H.M."/>
            <person name="McCann A."/>
            <person name="Guo C."/>
            <person name="Argimon S."/>
            <person name="Zhang W."/>
            <person name="Yang X."/>
            <person name="Jeffery I.B."/>
            <person name="Cooney J.C."/>
            <person name="Kagawa T.F."/>
            <person name="Liu W."/>
            <person name="Song Y."/>
            <person name="Salvetti E."/>
            <person name="Wrobel A."/>
            <person name="Rasinkangas P."/>
            <person name="Parkhill J."/>
            <person name="Rea M.C."/>
            <person name="O'Sullivan O."/>
            <person name="Ritari J."/>
            <person name="Douillard F.P."/>
            <person name="Paul Ross R."/>
            <person name="Yang R."/>
            <person name="Briner A.E."/>
            <person name="Felis G.E."/>
            <person name="de Vos W.M."/>
            <person name="Barrangou R."/>
            <person name="Klaenhammer T.R."/>
            <person name="Caufield P.W."/>
            <person name="Cui Y."/>
            <person name="Zhang H."/>
            <person name="O'Toole P.W."/>
        </authorList>
    </citation>
    <scope>NUCLEOTIDE SEQUENCE [LARGE SCALE GENOMIC DNA]</scope>
    <source>
        <strain evidence="15 16">DSM 20019</strain>
    </source>
</reference>
<accession>A0AAJ0LG01</accession>
<evidence type="ECO:0000256" key="4">
    <source>
        <dbReference type="ARBA" id="ARBA00001947"/>
    </source>
</evidence>
<dbReference type="NCBIfam" id="NF004076">
    <property type="entry name" value="PRK05581.1-4"/>
    <property type="match status" value="1"/>
</dbReference>
<evidence type="ECO:0000256" key="13">
    <source>
        <dbReference type="PIRSR" id="PIRSR001461-2"/>
    </source>
</evidence>
<evidence type="ECO:0000256" key="6">
    <source>
        <dbReference type="ARBA" id="ARBA00009541"/>
    </source>
</evidence>
<keyword evidence="13" id="KW-0464">Manganese</keyword>
<dbReference type="AlphaFoldDB" id="A0AAJ0LG01"/>
<dbReference type="GO" id="GO:0004750">
    <property type="term" value="F:D-ribulose-phosphate 3-epimerase activity"/>
    <property type="evidence" value="ECO:0007669"/>
    <property type="project" value="UniProtKB-UniRule"/>
</dbReference>
<comment type="cofactor">
    <cofactor evidence="3">
        <name>Co(2+)</name>
        <dbReference type="ChEBI" id="CHEBI:48828"/>
    </cofactor>
</comment>
<comment type="catalytic activity">
    <reaction evidence="1 10 11">
        <text>D-ribulose 5-phosphate = D-xylulose 5-phosphate</text>
        <dbReference type="Rhea" id="RHEA:13677"/>
        <dbReference type="ChEBI" id="CHEBI:57737"/>
        <dbReference type="ChEBI" id="CHEBI:58121"/>
        <dbReference type="EC" id="5.1.3.1"/>
    </reaction>
</comment>
<evidence type="ECO:0000256" key="8">
    <source>
        <dbReference type="ARBA" id="ARBA00022723"/>
    </source>
</evidence>
<evidence type="ECO:0000256" key="14">
    <source>
        <dbReference type="PIRSR" id="PIRSR001461-3"/>
    </source>
</evidence>
<evidence type="ECO:0000256" key="9">
    <source>
        <dbReference type="ARBA" id="ARBA00023235"/>
    </source>
</evidence>
<dbReference type="Proteomes" id="UP000050828">
    <property type="component" value="Unassembled WGS sequence"/>
</dbReference>
<evidence type="ECO:0000313" key="15">
    <source>
        <dbReference type="EMBL" id="KRK93456.1"/>
    </source>
</evidence>
<dbReference type="GO" id="GO:0005737">
    <property type="term" value="C:cytoplasm"/>
    <property type="evidence" value="ECO:0007669"/>
    <property type="project" value="UniProtKB-ARBA"/>
</dbReference>
<dbReference type="NCBIfam" id="TIGR01163">
    <property type="entry name" value="rpe"/>
    <property type="match status" value="1"/>
</dbReference>
<comment type="cofactor">
    <cofactor evidence="4">
        <name>Zn(2+)</name>
        <dbReference type="ChEBI" id="CHEBI:29105"/>
    </cofactor>
</comment>
<feature type="binding site" evidence="10">
    <location>
        <begin position="176"/>
        <end position="178"/>
    </location>
    <ligand>
        <name>substrate</name>
    </ligand>
</feature>
<evidence type="ECO:0000256" key="10">
    <source>
        <dbReference type="HAMAP-Rule" id="MF_02227"/>
    </source>
</evidence>
<evidence type="ECO:0000313" key="16">
    <source>
        <dbReference type="Proteomes" id="UP000050828"/>
    </source>
</evidence>
<dbReference type="Gene3D" id="3.20.20.70">
    <property type="entry name" value="Aldolase class I"/>
    <property type="match status" value="1"/>
</dbReference>
<dbReference type="GO" id="GO:0006098">
    <property type="term" value="P:pentose-phosphate shunt"/>
    <property type="evidence" value="ECO:0007669"/>
    <property type="project" value="UniProtKB-UniRule"/>
</dbReference>
<comment type="pathway">
    <text evidence="10">Carbohydrate degradation.</text>
</comment>
<dbReference type="InterPro" id="IPR011060">
    <property type="entry name" value="RibuloseP-bd_barrel"/>
</dbReference>
<dbReference type="GO" id="GO:0046872">
    <property type="term" value="F:metal ion binding"/>
    <property type="evidence" value="ECO:0007669"/>
    <property type="project" value="UniProtKB-UniRule"/>
</dbReference>
<proteinExistence type="inferred from homology"/>
<feature type="active site" description="Proton donor" evidence="10 12">
    <location>
        <position position="176"/>
    </location>
</feature>